<reference evidence="1 2" key="1">
    <citation type="journal article" date="2012" name="PLoS Genet.">
        <title>Comparative Genomics of Plant-Associated Pseudomonas spp.: Insights into Diversity and Inheritance of Traits Involved in Multitrophic Interactions.</title>
        <authorList>
            <person name="Loper J.E."/>
            <person name="Hassan K.A."/>
            <person name="Mavrodi D.V."/>
            <person name="Davis E.W.II."/>
            <person name="Lim C.K."/>
            <person name="Shaffer B.T."/>
            <person name="Elbourne L.D."/>
            <person name="Stockwell V.O."/>
            <person name="Hartney S.L."/>
            <person name="Breakwell K."/>
            <person name="Henkels M.D."/>
            <person name="Tetu S.G."/>
            <person name="Rangel L.I."/>
            <person name="Kidarsa T.A."/>
            <person name="Wilson N.L."/>
            <person name="van de Mortel J.E."/>
            <person name="Song C."/>
            <person name="Blumhagen R."/>
            <person name="Radune D."/>
            <person name="Hostetler J.B."/>
            <person name="Brinkac L.M."/>
            <person name="Durkin A.S."/>
            <person name="Kluepfel D.A."/>
            <person name="Wechter W.P."/>
            <person name="Anderson A.J."/>
            <person name="Kim Y.C."/>
            <person name="Pierson L.S.III."/>
            <person name="Pierson E.A."/>
            <person name="Lindow S.E."/>
            <person name="Kobayashi D.Y."/>
            <person name="Raaijmakers J.M."/>
            <person name="Weller D.M."/>
            <person name="Thomashow L.S."/>
            <person name="Allen A.E."/>
            <person name="Paulsen I.T."/>
        </authorList>
    </citation>
    <scope>NUCLEOTIDE SEQUENCE [LARGE SCALE GENOMIC DNA]</scope>
    <source>
        <strain evidence="1 2">O6</strain>
    </source>
</reference>
<sequence length="178" mass="20187">MRDHKGILMPIDNCLHTFEELASTVLPSHFARLKVALETPMPAAIFVGFKSASKEALSKVGRTTDFPGCYVFSDQGKPVYVGISRGVVKRLVQHLNFESHNTASLVYKMAAEDYPHEMKRDQAMKDEQFKEVFLSAQGRLRQTTVAFIEVNNDLELYAFEVLAAMKLDTDVWNTFRTH</sequence>
<dbReference type="Proteomes" id="UP000003790">
    <property type="component" value="Chromosome"/>
</dbReference>
<evidence type="ECO:0008006" key="3">
    <source>
        <dbReference type="Google" id="ProtNLM"/>
    </source>
</evidence>
<dbReference type="InterPro" id="IPR035901">
    <property type="entry name" value="GIY-YIG_endonuc_sf"/>
</dbReference>
<evidence type="ECO:0000313" key="2">
    <source>
        <dbReference type="Proteomes" id="UP000003790"/>
    </source>
</evidence>
<dbReference type="EMBL" id="AHOT01000020">
    <property type="protein sequence ID" value="EIM15450.1"/>
    <property type="molecule type" value="Genomic_DNA"/>
</dbReference>
<evidence type="ECO:0000313" key="1">
    <source>
        <dbReference type="EMBL" id="EIM15450.1"/>
    </source>
</evidence>
<accession>A0AB33WQS8</accession>
<dbReference type="AlphaFoldDB" id="A0AB33WQS8"/>
<dbReference type="Gene3D" id="3.40.1440.10">
    <property type="entry name" value="GIY-YIG endonuclease"/>
    <property type="match status" value="1"/>
</dbReference>
<protein>
    <recommendedName>
        <fullName evidence="3">GIY-YIG domain-containing protein</fullName>
    </recommendedName>
</protein>
<organism evidence="1 2">
    <name type="scientific">Pseudomonas chlororaphis O6</name>
    <dbReference type="NCBI Taxonomy" id="1037915"/>
    <lineage>
        <taxon>Bacteria</taxon>
        <taxon>Pseudomonadati</taxon>
        <taxon>Pseudomonadota</taxon>
        <taxon>Gammaproteobacteria</taxon>
        <taxon>Pseudomonadales</taxon>
        <taxon>Pseudomonadaceae</taxon>
        <taxon>Pseudomonas</taxon>
    </lineage>
</organism>
<proteinExistence type="predicted"/>
<dbReference type="SUPFAM" id="SSF82771">
    <property type="entry name" value="GIY-YIG endonuclease"/>
    <property type="match status" value="1"/>
</dbReference>
<comment type="caution">
    <text evidence="1">The sequence shown here is derived from an EMBL/GenBank/DDBJ whole genome shotgun (WGS) entry which is preliminary data.</text>
</comment>
<name>A0AB33WQS8_9PSED</name>
<gene>
    <name evidence="1" type="ORF">PchlO6_2757</name>
</gene>